<dbReference type="STRING" id="1533.SAMN05443638_10262"/>
<dbReference type="InterPro" id="IPR025736">
    <property type="entry name" value="PucR_C-HTH_dom"/>
</dbReference>
<dbReference type="PANTHER" id="PTHR33744">
    <property type="entry name" value="CARBOHYDRATE DIACID REGULATOR"/>
    <property type="match status" value="1"/>
</dbReference>
<evidence type="ECO:0000259" key="1">
    <source>
        <dbReference type="Pfam" id="PF13556"/>
    </source>
</evidence>
<dbReference type="Pfam" id="PF13556">
    <property type="entry name" value="HTH_30"/>
    <property type="match status" value="1"/>
</dbReference>
<gene>
    <name evidence="2" type="ORF">SAMN05443638_10262</name>
</gene>
<evidence type="ECO:0000313" key="3">
    <source>
        <dbReference type="Proteomes" id="UP000184035"/>
    </source>
</evidence>
<feature type="domain" description="PucR C-terminal helix-turn-helix" evidence="1">
    <location>
        <begin position="251"/>
        <end position="306"/>
    </location>
</feature>
<sequence length="315" mass="36958">MYNFNNYLSELSENSGVPFKIIKNDGTIIFHSTEEIEKAISRSILFGNEKVNLILDNRFEICTSLLKYSIESKFKEIYDLREQLIIDILEGKGVNMDALYGAFPFLNNKCTLFIISVEKNKYEALNILKESYNDQEFTAIIYKNYIVILGNFDEILDHARGIKELIFSNLYVKPYISYSYLSEGIENLKEIFENSVMCINLGKKYGLKSTIYNSESLLFEKIVYNINDNMKKEIFNKFNDKLIKFDNEMINTIQELMNCGLNISEAAKKLYIHRNTLIYRLDKIQKDTGYDIRDFKQATIFTIAFLIWKENNNEY</sequence>
<accession>A0A1M4T7Z8</accession>
<dbReference type="Gene3D" id="1.10.10.2840">
    <property type="entry name" value="PucR C-terminal helix-turn-helix domain"/>
    <property type="match status" value="1"/>
</dbReference>
<dbReference type="Proteomes" id="UP000184035">
    <property type="component" value="Unassembled WGS sequence"/>
</dbReference>
<keyword evidence="3" id="KW-1185">Reference proteome</keyword>
<dbReference type="SUPFAM" id="SSF46689">
    <property type="entry name" value="Homeodomain-like"/>
    <property type="match status" value="1"/>
</dbReference>
<dbReference type="InterPro" id="IPR042070">
    <property type="entry name" value="PucR_C-HTH_sf"/>
</dbReference>
<dbReference type="InterPro" id="IPR009057">
    <property type="entry name" value="Homeodomain-like_sf"/>
</dbReference>
<reference evidence="2 3" key="1">
    <citation type="submission" date="2016-11" db="EMBL/GenBank/DDBJ databases">
        <authorList>
            <person name="Jaros S."/>
            <person name="Januszkiewicz K."/>
            <person name="Wedrychowicz H."/>
        </authorList>
    </citation>
    <scope>NUCLEOTIDE SEQUENCE [LARGE SCALE GENOMIC DNA]</scope>
    <source>
        <strain evidence="2 3">DSM 2631</strain>
    </source>
</reference>
<dbReference type="RefSeq" id="WP_072892481.1">
    <property type="nucleotide sequence ID" value="NZ_FQVM01000002.1"/>
</dbReference>
<name>A0A1M4T7Z8_9CLOT</name>
<organism evidence="2 3">
    <name type="scientific">Clostridium fallax</name>
    <dbReference type="NCBI Taxonomy" id="1533"/>
    <lineage>
        <taxon>Bacteria</taxon>
        <taxon>Bacillati</taxon>
        <taxon>Bacillota</taxon>
        <taxon>Clostridia</taxon>
        <taxon>Eubacteriales</taxon>
        <taxon>Clostridiaceae</taxon>
        <taxon>Clostridium</taxon>
    </lineage>
</organism>
<dbReference type="PANTHER" id="PTHR33744:SF15">
    <property type="entry name" value="CARBOHYDRATE DIACID REGULATOR"/>
    <property type="match status" value="1"/>
</dbReference>
<dbReference type="InterPro" id="IPR051448">
    <property type="entry name" value="CdaR-like_regulators"/>
</dbReference>
<proteinExistence type="predicted"/>
<dbReference type="OrthoDB" id="9792148at2"/>
<protein>
    <submittedName>
        <fullName evidence="2">PucR C-terminal helix-turn-helix domain-containing protein</fullName>
    </submittedName>
</protein>
<dbReference type="AlphaFoldDB" id="A0A1M4T7Z8"/>
<evidence type="ECO:0000313" key="2">
    <source>
        <dbReference type="EMBL" id="SHE40581.1"/>
    </source>
</evidence>
<dbReference type="EMBL" id="FQVM01000002">
    <property type="protein sequence ID" value="SHE40581.1"/>
    <property type="molecule type" value="Genomic_DNA"/>
</dbReference>